<feature type="transmembrane region" description="Helical" evidence="7">
    <location>
        <begin position="168"/>
        <end position="186"/>
    </location>
</feature>
<keyword evidence="3 7" id="KW-0812">Transmembrane</keyword>
<feature type="transmembrane region" description="Helical" evidence="7">
    <location>
        <begin position="136"/>
        <end position="163"/>
    </location>
</feature>
<keyword evidence="5 7" id="KW-0472">Membrane</keyword>
<evidence type="ECO:0000256" key="7">
    <source>
        <dbReference type="SAM" id="Phobius"/>
    </source>
</evidence>
<evidence type="ECO:0000256" key="4">
    <source>
        <dbReference type="ARBA" id="ARBA00022989"/>
    </source>
</evidence>
<dbReference type="RefSeq" id="WP_152730599.1">
    <property type="nucleotide sequence ID" value="NZ_JAABOZ010000002.1"/>
</dbReference>
<feature type="transmembrane region" description="Helical" evidence="7">
    <location>
        <begin position="338"/>
        <end position="358"/>
    </location>
</feature>
<sequence length="366" mass="37466">MTTTAGNDTASDGTAGNDTAGNDTTSSVTTSEGTRTVAPVGPAAPGRRWHRPSAYVERYALVAVWLVVVVAFGLARPETYATTGNLQNILGSQAVLLILALGLLIPLTTGGFDLSVTSTLSLSAMLVAVLNVQHGWSLPACIAAAVAASVVVGLVNGACVVLLGIDSFIVTLGTSTFVLGLVQWLSDSTAVTGVDPALTEWTVVNRLFGVSLSFYYGLLAAVATWFLLTRMPLGRRLLFVGRGASVARLSGLAVDRIRWGSFVTSAVVAGLAGVVYAGSLGGADPSSGSSFLLPAFAAAYLGATAITPGRFNAVGTFVAVYFLVSGVVGLQMLGVDNFVQQLFYGGALVVAVALSQLVRRRTSGAG</sequence>
<protein>
    <submittedName>
        <fullName evidence="8">ABC transporter permease</fullName>
    </submittedName>
</protein>
<feature type="transmembrane region" description="Helical" evidence="7">
    <location>
        <begin position="206"/>
        <end position="228"/>
    </location>
</feature>
<dbReference type="PANTHER" id="PTHR32196">
    <property type="entry name" value="ABC TRANSPORTER PERMEASE PROTEIN YPHD-RELATED-RELATED"/>
    <property type="match status" value="1"/>
</dbReference>
<dbReference type="CDD" id="cd06579">
    <property type="entry name" value="TM_PBP1_transp_AraH_like"/>
    <property type="match status" value="1"/>
</dbReference>
<gene>
    <name evidence="8" type="ORF">G1H19_04495</name>
</gene>
<feature type="transmembrane region" description="Helical" evidence="7">
    <location>
        <begin position="86"/>
        <end position="105"/>
    </location>
</feature>
<dbReference type="Proteomes" id="UP000470470">
    <property type="component" value="Unassembled WGS sequence"/>
</dbReference>
<keyword evidence="4 7" id="KW-1133">Transmembrane helix</keyword>
<dbReference type="GO" id="GO:0022857">
    <property type="term" value="F:transmembrane transporter activity"/>
    <property type="evidence" value="ECO:0007669"/>
    <property type="project" value="InterPro"/>
</dbReference>
<evidence type="ECO:0000256" key="5">
    <source>
        <dbReference type="ARBA" id="ARBA00023136"/>
    </source>
</evidence>
<feature type="transmembrane region" description="Helical" evidence="7">
    <location>
        <begin position="313"/>
        <end position="332"/>
    </location>
</feature>
<name>A0A7K3W9Z1_9ACTN</name>
<evidence type="ECO:0000256" key="6">
    <source>
        <dbReference type="SAM" id="MobiDB-lite"/>
    </source>
</evidence>
<evidence type="ECO:0000256" key="3">
    <source>
        <dbReference type="ARBA" id="ARBA00022692"/>
    </source>
</evidence>
<reference evidence="8 9" key="1">
    <citation type="submission" date="2020-02" db="EMBL/GenBank/DDBJ databases">
        <title>The whole genome sequence of CPCC 205119.</title>
        <authorList>
            <person name="Jiang Z."/>
        </authorList>
    </citation>
    <scope>NUCLEOTIDE SEQUENCE [LARGE SCALE GENOMIC DNA]</scope>
    <source>
        <strain evidence="8 9">CPCC 205119</strain>
    </source>
</reference>
<dbReference type="GO" id="GO:0005886">
    <property type="term" value="C:plasma membrane"/>
    <property type="evidence" value="ECO:0007669"/>
    <property type="project" value="UniProtKB-SubCell"/>
</dbReference>
<dbReference type="Pfam" id="PF02653">
    <property type="entry name" value="BPD_transp_2"/>
    <property type="match status" value="1"/>
</dbReference>
<proteinExistence type="predicted"/>
<dbReference type="EMBL" id="JAAGWK010000009">
    <property type="protein sequence ID" value="NEL53272.1"/>
    <property type="molecule type" value="Genomic_DNA"/>
</dbReference>
<evidence type="ECO:0000313" key="8">
    <source>
        <dbReference type="EMBL" id="NEL53272.1"/>
    </source>
</evidence>
<organism evidence="8 9">
    <name type="scientific">Goekera deserti</name>
    <dbReference type="NCBI Taxonomy" id="2497753"/>
    <lineage>
        <taxon>Bacteria</taxon>
        <taxon>Bacillati</taxon>
        <taxon>Actinomycetota</taxon>
        <taxon>Actinomycetes</taxon>
        <taxon>Geodermatophilales</taxon>
        <taxon>Geodermatophilaceae</taxon>
        <taxon>Goekera</taxon>
    </lineage>
</organism>
<dbReference type="AlphaFoldDB" id="A0A7K3W9Z1"/>
<keyword evidence="9" id="KW-1185">Reference proteome</keyword>
<feature type="compositionally biased region" description="Polar residues" evidence="6">
    <location>
        <begin position="1"/>
        <end position="34"/>
    </location>
</feature>
<keyword evidence="2" id="KW-1003">Cell membrane</keyword>
<comment type="subcellular location">
    <subcellularLocation>
        <location evidence="1">Cell membrane</location>
        <topology evidence="1">Multi-pass membrane protein</topology>
    </subcellularLocation>
</comment>
<dbReference type="InterPro" id="IPR001851">
    <property type="entry name" value="ABC_transp_permease"/>
</dbReference>
<feature type="transmembrane region" description="Helical" evidence="7">
    <location>
        <begin position="289"/>
        <end position="306"/>
    </location>
</feature>
<feature type="transmembrane region" description="Helical" evidence="7">
    <location>
        <begin position="56"/>
        <end position="74"/>
    </location>
</feature>
<evidence type="ECO:0000313" key="9">
    <source>
        <dbReference type="Proteomes" id="UP000470470"/>
    </source>
</evidence>
<accession>A0A7K3W9Z1</accession>
<evidence type="ECO:0000256" key="2">
    <source>
        <dbReference type="ARBA" id="ARBA00022475"/>
    </source>
</evidence>
<evidence type="ECO:0000256" key="1">
    <source>
        <dbReference type="ARBA" id="ARBA00004651"/>
    </source>
</evidence>
<feature type="transmembrane region" description="Helical" evidence="7">
    <location>
        <begin position="257"/>
        <end position="277"/>
    </location>
</feature>
<feature type="region of interest" description="Disordered" evidence="6">
    <location>
        <begin position="1"/>
        <end position="45"/>
    </location>
</feature>
<dbReference type="PANTHER" id="PTHR32196:SF72">
    <property type="entry name" value="RIBOSE IMPORT PERMEASE PROTEIN RBSC"/>
    <property type="match status" value="1"/>
</dbReference>
<comment type="caution">
    <text evidence="8">The sequence shown here is derived from an EMBL/GenBank/DDBJ whole genome shotgun (WGS) entry which is preliminary data.</text>
</comment>